<name>A0ABS7HA56_9HYPH</name>
<organism evidence="5 6">
    <name type="scientific">Rhizobium herbae</name>
    <dbReference type="NCBI Taxonomy" id="508661"/>
    <lineage>
        <taxon>Bacteria</taxon>
        <taxon>Pseudomonadati</taxon>
        <taxon>Pseudomonadota</taxon>
        <taxon>Alphaproteobacteria</taxon>
        <taxon>Hyphomicrobiales</taxon>
        <taxon>Rhizobiaceae</taxon>
        <taxon>Rhizobium/Agrobacterium group</taxon>
        <taxon>Rhizobium</taxon>
    </lineage>
</organism>
<evidence type="ECO:0000313" key="6">
    <source>
        <dbReference type="Proteomes" id="UP000757604"/>
    </source>
</evidence>
<dbReference type="Gene3D" id="1.10.10.60">
    <property type="entry name" value="Homeodomain-like"/>
    <property type="match status" value="1"/>
</dbReference>
<dbReference type="InterPro" id="IPR018060">
    <property type="entry name" value="HTH_AraC"/>
</dbReference>
<dbReference type="EMBL" id="JAEUAO010000002">
    <property type="protein sequence ID" value="MBW9064076.1"/>
    <property type="molecule type" value="Genomic_DNA"/>
</dbReference>
<proteinExistence type="predicted"/>
<dbReference type="Proteomes" id="UP000757604">
    <property type="component" value="Unassembled WGS sequence"/>
</dbReference>
<dbReference type="Pfam" id="PF12833">
    <property type="entry name" value="HTH_18"/>
    <property type="match status" value="1"/>
</dbReference>
<dbReference type="InterPro" id="IPR009057">
    <property type="entry name" value="Homeodomain-like_sf"/>
</dbReference>
<protein>
    <submittedName>
        <fullName evidence="5">Helix-turn-helix domain-containing protein</fullName>
    </submittedName>
</protein>
<keyword evidence="1" id="KW-0805">Transcription regulation</keyword>
<accession>A0ABS7HA56</accession>
<dbReference type="PANTHER" id="PTHR46796">
    <property type="entry name" value="HTH-TYPE TRANSCRIPTIONAL ACTIVATOR RHAS-RELATED"/>
    <property type="match status" value="1"/>
</dbReference>
<dbReference type="PANTHER" id="PTHR46796:SF12">
    <property type="entry name" value="HTH-TYPE DNA-BINDING TRANSCRIPTIONAL ACTIVATOR EUTR"/>
    <property type="match status" value="1"/>
</dbReference>
<evidence type="ECO:0000259" key="4">
    <source>
        <dbReference type="PROSITE" id="PS01124"/>
    </source>
</evidence>
<evidence type="ECO:0000313" key="5">
    <source>
        <dbReference type="EMBL" id="MBW9064076.1"/>
    </source>
</evidence>
<dbReference type="SMART" id="SM00342">
    <property type="entry name" value="HTH_ARAC"/>
    <property type="match status" value="1"/>
</dbReference>
<dbReference type="InterPro" id="IPR050204">
    <property type="entry name" value="AraC_XylS_family_regulators"/>
</dbReference>
<dbReference type="SUPFAM" id="SSF46689">
    <property type="entry name" value="Homeodomain-like"/>
    <property type="match status" value="1"/>
</dbReference>
<reference evidence="5 6" key="1">
    <citation type="journal article" date="2021" name="MBio">
        <title>Poor Competitiveness of Bradyrhizobium in Pigeon Pea Root Colonization in Indian Soils.</title>
        <authorList>
            <person name="Chalasani D."/>
            <person name="Basu A."/>
            <person name="Pullabhotla S.V.S.R.N."/>
            <person name="Jorrin B."/>
            <person name="Neal A.L."/>
            <person name="Poole P.S."/>
            <person name="Podile A.R."/>
            <person name="Tkacz A."/>
        </authorList>
    </citation>
    <scope>NUCLEOTIDE SEQUENCE [LARGE SCALE GENOMIC DNA]</scope>
    <source>
        <strain evidence="5 6">HU44</strain>
    </source>
</reference>
<comment type="caution">
    <text evidence="5">The sequence shown here is derived from an EMBL/GenBank/DDBJ whole genome shotgun (WGS) entry which is preliminary data.</text>
</comment>
<evidence type="ECO:0000256" key="1">
    <source>
        <dbReference type="ARBA" id="ARBA00023015"/>
    </source>
</evidence>
<keyword evidence="6" id="KW-1185">Reference proteome</keyword>
<gene>
    <name evidence="5" type="ORF">JNB71_12175</name>
</gene>
<evidence type="ECO:0000256" key="2">
    <source>
        <dbReference type="ARBA" id="ARBA00023125"/>
    </source>
</evidence>
<dbReference type="PROSITE" id="PS01124">
    <property type="entry name" value="HTH_ARAC_FAMILY_2"/>
    <property type="match status" value="1"/>
</dbReference>
<dbReference type="RefSeq" id="WP_220372026.1">
    <property type="nucleotide sequence ID" value="NZ_JAEUAO010000002.1"/>
</dbReference>
<sequence length="324" mass="35891">MANAEADELTERYAGWKMPAIVEPLRPGDRISIDCMCRSVRTKPHDAVRYTAWQSHCRSGMKLISNAPPDQVVLFLQSSGALELDDGRERHFLTSATGFVAPMPRIESLVFHENRSHLAIAWQKSMLVGVLSELIDAPVTGELEITGKLDLTTPHGSCIARLSSLIWDYLDTNAGHSFSSAAPDLLVRALMLLVLQNVPHSYHERLTGPISPAIPRKLKRAIEYMHANAASPMTVSEIAREAGTTVRSLQTAFQQFKDMTPSDYLRAIRLEGVRKALLSGGDVLSIADIARNWGFLHMGRFAASYHQSFGEMPSETVRRQGRSN</sequence>
<keyword evidence="2" id="KW-0238">DNA-binding</keyword>
<evidence type="ECO:0000256" key="3">
    <source>
        <dbReference type="ARBA" id="ARBA00023163"/>
    </source>
</evidence>
<keyword evidence="3" id="KW-0804">Transcription</keyword>
<feature type="domain" description="HTH araC/xylS-type" evidence="4">
    <location>
        <begin position="219"/>
        <end position="319"/>
    </location>
</feature>